<evidence type="ECO:0000256" key="7">
    <source>
        <dbReference type="ARBA" id="ARBA00047942"/>
    </source>
</evidence>
<feature type="compositionally biased region" description="Polar residues" evidence="8">
    <location>
        <begin position="264"/>
        <end position="275"/>
    </location>
</feature>
<dbReference type="GO" id="GO:0009307">
    <property type="term" value="P:DNA restriction-modification system"/>
    <property type="evidence" value="ECO:0007669"/>
    <property type="project" value="UniProtKB-KW"/>
</dbReference>
<evidence type="ECO:0000256" key="2">
    <source>
        <dbReference type="ARBA" id="ARBA00011900"/>
    </source>
</evidence>
<dbReference type="GO" id="GO:0032259">
    <property type="term" value="P:methylation"/>
    <property type="evidence" value="ECO:0007669"/>
    <property type="project" value="UniProtKB-KW"/>
</dbReference>
<proteinExistence type="inferred from homology"/>
<dbReference type="InterPro" id="IPR003356">
    <property type="entry name" value="DNA_methylase_A-5"/>
</dbReference>
<dbReference type="AlphaFoldDB" id="A0A4Y7XCV9"/>
<keyword evidence="4 10" id="KW-0808">Transferase</keyword>
<dbReference type="InterPro" id="IPR051537">
    <property type="entry name" value="DNA_Adenine_Mtase"/>
</dbReference>
<dbReference type="OrthoDB" id="9784823at2"/>
<evidence type="ECO:0000256" key="8">
    <source>
        <dbReference type="SAM" id="MobiDB-lite"/>
    </source>
</evidence>
<dbReference type="SUPFAM" id="SSF53335">
    <property type="entry name" value="S-adenosyl-L-methionine-dependent methyltransferases"/>
    <property type="match status" value="1"/>
</dbReference>
<comment type="catalytic activity">
    <reaction evidence="7">
        <text>a 2'-deoxyadenosine in DNA + S-adenosyl-L-methionine = an N(6)-methyl-2'-deoxyadenosine in DNA + S-adenosyl-L-homocysteine + H(+)</text>
        <dbReference type="Rhea" id="RHEA:15197"/>
        <dbReference type="Rhea" id="RHEA-COMP:12418"/>
        <dbReference type="Rhea" id="RHEA-COMP:12419"/>
        <dbReference type="ChEBI" id="CHEBI:15378"/>
        <dbReference type="ChEBI" id="CHEBI:57856"/>
        <dbReference type="ChEBI" id="CHEBI:59789"/>
        <dbReference type="ChEBI" id="CHEBI:90615"/>
        <dbReference type="ChEBI" id="CHEBI:90616"/>
        <dbReference type="EC" id="2.1.1.72"/>
    </reaction>
</comment>
<dbReference type="PANTHER" id="PTHR42933">
    <property type="entry name" value="SLR6095 PROTEIN"/>
    <property type="match status" value="1"/>
</dbReference>
<keyword evidence="6" id="KW-0680">Restriction system</keyword>
<accession>A0A4Y7XCV9</accession>
<gene>
    <name evidence="10" type="ORF">E2B99_08980</name>
</gene>
<reference evidence="10 11" key="1">
    <citation type="submission" date="2019-03" db="EMBL/GenBank/DDBJ databases">
        <title>Alkanindiges illinoisensis: a potential pathogenic isolated from ascites of a gastric cancer patient with abdominal metastasis.</title>
        <authorList>
            <person name="Hu X."/>
            <person name="Yang B."/>
            <person name="Yan X."/>
            <person name="Lin L."/>
            <person name="Zhao H."/>
            <person name="Zhou F."/>
            <person name="Su B."/>
            <person name="Chen J."/>
            <person name="Rui Y."/>
            <person name="Wang Q."/>
            <person name="Zheng L."/>
        </authorList>
    </citation>
    <scope>NUCLEOTIDE SEQUENCE [LARGE SCALE GENOMIC DNA]</scope>
    <source>
        <strain evidence="10 11">NFYY 23406</strain>
    </source>
</reference>
<dbReference type="InterPro" id="IPR029063">
    <property type="entry name" value="SAM-dependent_MTases_sf"/>
</dbReference>
<evidence type="ECO:0000256" key="5">
    <source>
        <dbReference type="ARBA" id="ARBA00022691"/>
    </source>
</evidence>
<sequence length="289" mass="32173">MCGLGYEGKSMNQTVINLTNDFQTLFASIAPSKNRYTVFSDFIFLTAAALRNAVGHPFRHLFNQDIENEYLKVISAYTKDEAGKFANLMGLYVCIAEAGQEPHDHLGDLFMQQGFGEACKGQYFTPSPISDLMAKITTPDIAKSLEHKNFLTVSDPACGAGSTLLAVVKECRAQKVNPQYQLWIQGIDIDRTAALMCYIQLSMWHIPAEICVGNSLSLEIREVWNTPAHYLGGWSQKLVKPNKLPSSVTKPREQQEIVIPAQPTPISERSSQKSNKAYGKEQLGFDFQL</sequence>
<evidence type="ECO:0000259" key="9">
    <source>
        <dbReference type="Pfam" id="PF02384"/>
    </source>
</evidence>
<evidence type="ECO:0000313" key="10">
    <source>
        <dbReference type="EMBL" id="TEU25846.1"/>
    </source>
</evidence>
<dbReference type="PANTHER" id="PTHR42933:SF3">
    <property type="entry name" value="TYPE I RESTRICTION ENZYME MJAVIII METHYLASE SUBUNIT"/>
    <property type="match status" value="1"/>
</dbReference>
<evidence type="ECO:0000256" key="4">
    <source>
        <dbReference type="ARBA" id="ARBA00022679"/>
    </source>
</evidence>
<evidence type="ECO:0000313" key="11">
    <source>
        <dbReference type="Proteomes" id="UP000297834"/>
    </source>
</evidence>
<name>A0A4Y7XCV9_9GAMM</name>
<dbReference type="PRINTS" id="PR00507">
    <property type="entry name" value="N12N6MTFRASE"/>
</dbReference>
<dbReference type="GO" id="GO:0008170">
    <property type="term" value="F:N-methyltransferase activity"/>
    <property type="evidence" value="ECO:0007669"/>
    <property type="project" value="InterPro"/>
</dbReference>
<evidence type="ECO:0000256" key="1">
    <source>
        <dbReference type="ARBA" id="ARBA00006594"/>
    </source>
</evidence>
<dbReference type="EC" id="2.1.1.72" evidence="2"/>
<dbReference type="Gene3D" id="3.40.50.150">
    <property type="entry name" value="Vaccinia Virus protein VP39"/>
    <property type="match status" value="1"/>
</dbReference>
<comment type="similarity">
    <text evidence="1">Belongs to the N(4)/N(6)-methyltransferase family.</text>
</comment>
<keyword evidence="5" id="KW-0949">S-adenosyl-L-methionine</keyword>
<dbReference type="Proteomes" id="UP000297834">
    <property type="component" value="Unassembled WGS sequence"/>
</dbReference>
<dbReference type="GO" id="GO:0003677">
    <property type="term" value="F:DNA binding"/>
    <property type="evidence" value="ECO:0007669"/>
    <property type="project" value="InterPro"/>
</dbReference>
<keyword evidence="3 10" id="KW-0489">Methyltransferase</keyword>
<protein>
    <recommendedName>
        <fullName evidence="2">site-specific DNA-methyltransferase (adenine-specific)</fullName>
        <ecNumber evidence="2">2.1.1.72</ecNumber>
    </recommendedName>
</protein>
<evidence type="ECO:0000256" key="3">
    <source>
        <dbReference type="ARBA" id="ARBA00022603"/>
    </source>
</evidence>
<dbReference type="Pfam" id="PF02384">
    <property type="entry name" value="N6_Mtase"/>
    <property type="match status" value="1"/>
</dbReference>
<dbReference type="GO" id="GO:0009007">
    <property type="term" value="F:site-specific DNA-methyltransferase (adenine-specific) activity"/>
    <property type="evidence" value="ECO:0007669"/>
    <property type="project" value="UniProtKB-EC"/>
</dbReference>
<feature type="domain" description="DNA methylase adenine-specific" evidence="9">
    <location>
        <begin position="120"/>
        <end position="218"/>
    </location>
</feature>
<dbReference type="EMBL" id="SNTY01000034">
    <property type="protein sequence ID" value="TEU25846.1"/>
    <property type="molecule type" value="Genomic_DNA"/>
</dbReference>
<comment type="caution">
    <text evidence="10">The sequence shown here is derived from an EMBL/GenBank/DDBJ whole genome shotgun (WGS) entry which is preliminary data.</text>
</comment>
<organism evidence="10 11">
    <name type="scientific">Alkanindiges illinoisensis</name>
    <dbReference type="NCBI Taxonomy" id="197183"/>
    <lineage>
        <taxon>Bacteria</taxon>
        <taxon>Pseudomonadati</taxon>
        <taxon>Pseudomonadota</taxon>
        <taxon>Gammaproteobacteria</taxon>
        <taxon>Moraxellales</taxon>
        <taxon>Moraxellaceae</taxon>
        <taxon>Alkanindiges</taxon>
    </lineage>
</organism>
<keyword evidence="11" id="KW-1185">Reference proteome</keyword>
<evidence type="ECO:0000256" key="6">
    <source>
        <dbReference type="ARBA" id="ARBA00022747"/>
    </source>
</evidence>
<feature type="region of interest" description="Disordered" evidence="8">
    <location>
        <begin position="244"/>
        <end position="289"/>
    </location>
</feature>